<evidence type="ECO:0000313" key="2">
    <source>
        <dbReference type="Proteomes" id="UP000264179"/>
    </source>
</evidence>
<sequence>MTRDAYIENYLPANVTKIASKASQAVAYAYATKEGTPCAAFFVGRKTRPSAHNSFKSDWDREESIKKHFEREDRKAAEKAAHRREISEQGRGVELGHVLVSSWGYDQTNVDFYQVTKLIGNTMAEIRKIGSIDASRSTDVSMTGHVMPDINQFVGDPIRVKISNGQCRLTSYSSASLWNGLPKYTSSYA</sequence>
<dbReference type="AlphaFoldDB" id="A0A3D5N8A1"/>
<evidence type="ECO:0000313" key="1">
    <source>
        <dbReference type="EMBL" id="HCW67607.1"/>
    </source>
</evidence>
<comment type="caution">
    <text evidence="1">The sequence shown here is derived from an EMBL/GenBank/DDBJ whole genome shotgun (WGS) entry which is preliminary data.</text>
</comment>
<proteinExistence type="predicted"/>
<protein>
    <submittedName>
        <fullName evidence="1">Uncharacterized protein</fullName>
    </submittedName>
</protein>
<organism evidence="1 2">
    <name type="scientific">Thalassospira lucentensis</name>
    <dbReference type="NCBI Taxonomy" id="168935"/>
    <lineage>
        <taxon>Bacteria</taxon>
        <taxon>Pseudomonadati</taxon>
        <taxon>Pseudomonadota</taxon>
        <taxon>Alphaproteobacteria</taxon>
        <taxon>Rhodospirillales</taxon>
        <taxon>Thalassospiraceae</taxon>
        <taxon>Thalassospira</taxon>
    </lineage>
</organism>
<dbReference type="Proteomes" id="UP000264179">
    <property type="component" value="Unassembled WGS sequence"/>
</dbReference>
<name>A0A3D5N8A1_9PROT</name>
<accession>A0A3D5N8A1</accession>
<reference evidence="1 2" key="1">
    <citation type="journal article" date="2018" name="Nat. Biotechnol.">
        <title>A standardized bacterial taxonomy based on genome phylogeny substantially revises the tree of life.</title>
        <authorList>
            <person name="Parks D.H."/>
            <person name="Chuvochina M."/>
            <person name="Waite D.W."/>
            <person name="Rinke C."/>
            <person name="Skarshewski A."/>
            <person name="Chaumeil P.A."/>
            <person name="Hugenholtz P."/>
        </authorList>
    </citation>
    <scope>NUCLEOTIDE SEQUENCE [LARGE SCALE GENOMIC DNA]</scope>
    <source>
        <strain evidence="1">UBA9881</strain>
    </source>
</reference>
<dbReference type="EMBL" id="DPOP01000088">
    <property type="protein sequence ID" value="HCW67607.1"/>
    <property type="molecule type" value="Genomic_DNA"/>
</dbReference>
<gene>
    <name evidence="1" type="ORF">DHR80_10465</name>
</gene>